<reference evidence="1" key="1">
    <citation type="submission" date="2020-06" db="EMBL/GenBank/DDBJ databases">
        <authorList>
            <consortium name="Plant Systems Biology data submission"/>
        </authorList>
    </citation>
    <scope>NUCLEOTIDE SEQUENCE</scope>
    <source>
        <strain evidence="1">D6</strain>
    </source>
</reference>
<organism evidence="1 2">
    <name type="scientific">Seminavis robusta</name>
    <dbReference type="NCBI Taxonomy" id="568900"/>
    <lineage>
        <taxon>Eukaryota</taxon>
        <taxon>Sar</taxon>
        <taxon>Stramenopiles</taxon>
        <taxon>Ochrophyta</taxon>
        <taxon>Bacillariophyta</taxon>
        <taxon>Bacillariophyceae</taxon>
        <taxon>Bacillariophycidae</taxon>
        <taxon>Naviculales</taxon>
        <taxon>Naviculaceae</taxon>
        <taxon>Seminavis</taxon>
    </lineage>
</organism>
<accession>A0A9N8EQB4</accession>
<proteinExistence type="predicted"/>
<evidence type="ECO:0000313" key="2">
    <source>
        <dbReference type="Proteomes" id="UP001153069"/>
    </source>
</evidence>
<protein>
    <submittedName>
        <fullName evidence="1">Uncharacterized protein</fullName>
    </submittedName>
</protein>
<name>A0A9N8EQB4_9STRA</name>
<dbReference type="AlphaFoldDB" id="A0A9N8EQB4"/>
<comment type="caution">
    <text evidence="1">The sequence shown here is derived from an EMBL/GenBank/DDBJ whole genome shotgun (WGS) entry which is preliminary data.</text>
</comment>
<sequence length="207" mass="23185">MSNQGPPSGSSEPWNWTGLNVGVALTWNGYFELYRLVPVLNTIESSGVKIFRGKGSIALERKGHNDEFRFVLDGWGGIVHTEHDGSQLINQERGGFDFLLSNSRPWTLHDPTKVYGDHTTCRQYRITMAKHPSRPDTDIAELVFLIPYTTTNDQGPAFLLGLRWVASMVAQHCCYEDFYAGVHANEINAAVKVKKTGRRRISFGSVV</sequence>
<keyword evidence="2" id="KW-1185">Reference proteome</keyword>
<dbReference type="Proteomes" id="UP001153069">
    <property type="component" value="Unassembled WGS sequence"/>
</dbReference>
<dbReference type="EMBL" id="CAICTM010001385">
    <property type="protein sequence ID" value="CAB9523184.1"/>
    <property type="molecule type" value="Genomic_DNA"/>
</dbReference>
<gene>
    <name evidence="1" type="ORF">SEMRO_1387_G268341.1</name>
</gene>
<evidence type="ECO:0000313" key="1">
    <source>
        <dbReference type="EMBL" id="CAB9523184.1"/>
    </source>
</evidence>